<evidence type="ECO:0000256" key="9">
    <source>
        <dbReference type="ARBA" id="ARBA00023209"/>
    </source>
</evidence>
<reference evidence="14 15" key="1">
    <citation type="submission" date="2017-06" db="EMBL/GenBank/DDBJ databases">
        <title>Genome Sequencing and Comparative Genomics Analysis of Five Ureaplasma Urealyticums with Different Drug Resistance.</title>
        <authorList>
            <person name="Ma L."/>
            <person name="Jia T."/>
        </authorList>
    </citation>
    <scope>NUCLEOTIDE SEQUENCE [LARGE SCALE GENOMIC DNA]</scope>
    <source>
        <strain evidence="15">hebnu uu3</strain>
    </source>
</reference>
<dbReference type="Gene3D" id="1.20.120.1760">
    <property type="match status" value="1"/>
</dbReference>
<evidence type="ECO:0000256" key="3">
    <source>
        <dbReference type="ARBA" id="ARBA00022516"/>
    </source>
</evidence>
<evidence type="ECO:0000256" key="8">
    <source>
        <dbReference type="ARBA" id="ARBA00023136"/>
    </source>
</evidence>
<evidence type="ECO:0000313" key="15">
    <source>
        <dbReference type="Proteomes" id="UP000197054"/>
    </source>
</evidence>
<accession>A0AAC9X738</accession>
<dbReference type="GeneID" id="29672227"/>
<dbReference type="RefSeq" id="WP_010891744.1">
    <property type="nucleotide sequence ID" value="NZ_CAMQQM010000012.1"/>
</dbReference>
<evidence type="ECO:0000256" key="7">
    <source>
        <dbReference type="ARBA" id="ARBA00023098"/>
    </source>
</evidence>
<dbReference type="GO" id="GO:0008444">
    <property type="term" value="F:CDP-diacylglycerol-glycerol-3-phosphate 3-phosphatidyltransferase activity"/>
    <property type="evidence" value="ECO:0007669"/>
    <property type="project" value="UniProtKB-UniRule"/>
</dbReference>
<evidence type="ECO:0000313" key="14">
    <source>
        <dbReference type="EMBL" id="ASD30034.1"/>
    </source>
</evidence>
<name>A0AAC9X738_UREPR</name>
<evidence type="ECO:0000256" key="10">
    <source>
        <dbReference type="ARBA" id="ARBA00023264"/>
    </source>
</evidence>
<dbReference type="PIRSF" id="PIRSF000847">
    <property type="entry name" value="Phos_ph_gly_syn"/>
    <property type="match status" value="1"/>
</dbReference>
<gene>
    <name evidence="14" type="primary">pgsA</name>
    <name evidence="14" type="ORF">CEG42_02260</name>
</gene>
<evidence type="ECO:0000256" key="11">
    <source>
        <dbReference type="NCBIfam" id="TIGR00560"/>
    </source>
</evidence>
<keyword evidence="7" id="KW-0443">Lipid metabolism</keyword>
<evidence type="ECO:0000256" key="1">
    <source>
        <dbReference type="ARBA" id="ARBA00004141"/>
    </source>
</evidence>
<proteinExistence type="inferred from homology"/>
<dbReference type="InterPro" id="IPR004570">
    <property type="entry name" value="Phosphatidylglycerol_P_synth"/>
</dbReference>
<organism evidence="14 15">
    <name type="scientific">Ureaplasma parvum</name>
    <name type="common">Ureaplasma urealyticum biotype 1</name>
    <dbReference type="NCBI Taxonomy" id="134821"/>
    <lineage>
        <taxon>Bacteria</taxon>
        <taxon>Bacillati</taxon>
        <taxon>Mycoplasmatota</taxon>
        <taxon>Mycoplasmoidales</taxon>
        <taxon>Mycoplasmoidaceae</taxon>
        <taxon>Ureaplasma</taxon>
    </lineage>
</organism>
<dbReference type="PANTHER" id="PTHR14269:SF62">
    <property type="entry name" value="CDP-DIACYLGLYCEROL--GLYCEROL-3-PHOSPHATE 3-PHOSPHATIDYLTRANSFERASE 1, CHLOROPLASTIC"/>
    <property type="match status" value="1"/>
</dbReference>
<sequence>MAKLNFKKNISSSPFFRNIPNIITIFRIFLALICIILLLVDFYTKNLNIVYEVLDANISALRLSATIIFIIAAFSDFLDGYIARKYNLVSNLGKILDPISDKILVNGVLICLTLDHTALAYLTIINILRDIFIDGLRMFASSKKIIIPANIFGKIKSILLFISICFILFLLSLTSSWKNVYLFNIPLFFATSLSVISGIIYYINFYKGVKKRGSITKS</sequence>
<keyword evidence="8 13" id="KW-0472">Membrane</keyword>
<dbReference type="GO" id="GO:0046474">
    <property type="term" value="P:glycerophospholipid biosynthetic process"/>
    <property type="evidence" value="ECO:0007669"/>
    <property type="project" value="TreeGrafter"/>
</dbReference>
<evidence type="ECO:0000256" key="4">
    <source>
        <dbReference type="ARBA" id="ARBA00022679"/>
    </source>
</evidence>
<comment type="similarity">
    <text evidence="2 12">Belongs to the CDP-alcohol phosphatidyltransferase class-I family.</text>
</comment>
<keyword evidence="6 13" id="KW-1133">Transmembrane helix</keyword>
<feature type="transmembrane region" description="Helical" evidence="13">
    <location>
        <begin position="61"/>
        <end position="83"/>
    </location>
</feature>
<keyword evidence="10" id="KW-1208">Phospholipid metabolism</keyword>
<dbReference type="GO" id="GO:0016020">
    <property type="term" value="C:membrane"/>
    <property type="evidence" value="ECO:0007669"/>
    <property type="project" value="UniProtKB-SubCell"/>
</dbReference>
<feature type="transmembrane region" description="Helical" evidence="13">
    <location>
        <begin position="20"/>
        <end position="40"/>
    </location>
</feature>
<dbReference type="Proteomes" id="UP000197054">
    <property type="component" value="Chromosome"/>
</dbReference>
<dbReference type="NCBIfam" id="TIGR00560">
    <property type="entry name" value="pgsA"/>
    <property type="match status" value="1"/>
</dbReference>
<evidence type="ECO:0000256" key="2">
    <source>
        <dbReference type="ARBA" id="ARBA00010441"/>
    </source>
</evidence>
<dbReference type="InterPro" id="IPR050324">
    <property type="entry name" value="CDP-alcohol_PTase-I"/>
</dbReference>
<dbReference type="EMBL" id="CP021991">
    <property type="protein sequence ID" value="ASD30034.1"/>
    <property type="molecule type" value="Genomic_DNA"/>
</dbReference>
<dbReference type="Pfam" id="PF01066">
    <property type="entry name" value="CDP-OH_P_transf"/>
    <property type="match status" value="1"/>
</dbReference>
<protein>
    <recommendedName>
        <fullName evidence="11">CDP-diacylglycerol--glycerol-3-phosphate 3-phosphatidyltransferase</fullName>
        <ecNumber evidence="11">2.7.8.5</ecNumber>
    </recommendedName>
</protein>
<dbReference type="InterPro" id="IPR000462">
    <property type="entry name" value="CDP-OH_P_trans"/>
</dbReference>
<dbReference type="InterPro" id="IPR048254">
    <property type="entry name" value="CDP_ALCOHOL_P_TRANSF_CS"/>
</dbReference>
<evidence type="ECO:0000256" key="6">
    <source>
        <dbReference type="ARBA" id="ARBA00022989"/>
    </source>
</evidence>
<evidence type="ECO:0000256" key="5">
    <source>
        <dbReference type="ARBA" id="ARBA00022692"/>
    </source>
</evidence>
<comment type="subcellular location">
    <subcellularLocation>
        <location evidence="1">Membrane</location>
        <topology evidence="1">Multi-pass membrane protein</topology>
    </subcellularLocation>
</comment>
<keyword evidence="5 13" id="KW-0812">Transmembrane</keyword>
<keyword evidence="9" id="KW-0594">Phospholipid biosynthesis</keyword>
<keyword evidence="3" id="KW-0444">Lipid biosynthesis</keyword>
<feature type="transmembrane region" description="Helical" evidence="13">
    <location>
        <begin position="183"/>
        <end position="203"/>
    </location>
</feature>
<dbReference type="EC" id="2.7.8.5" evidence="11"/>
<feature type="transmembrane region" description="Helical" evidence="13">
    <location>
        <begin position="103"/>
        <end position="128"/>
    </location>
</feature>
<evidence type="ECO:0000256" key="12">
    <source>
        <dbReference type="RuleBase" id="RU003750"/>
    </source>
</evidence>
<evidence type="ECO:0000256" key="13">
    <source>
        <dbReference type="SAM" id="Phobius"/>
    </source>
</evidence>
<dbReference type="AlphaFoldDB" id="A0AAC9X738"/>
<dbReference type="PROSITE" id="PS00379">
    <property type="entry name" value="CDP_ALCOHOL_P_TRANSF"/>
    <property type="match status" value="1"/>
</dbReference>
<dbReference type="PANTHER" id="PTHR14269">
    <property type="entry name" value="CDP-DIACYLGLYCEROL--GLYCEROL-3-PHOSPHATE 3-PHOSPHATIDYLTRANSFERASE-RELATED"/>
    <property type="match status" value="1"/>
</dbReference>
<dbReference type="InterPro" id="IPR043130">
    <property type="entry name" value="CDP-OH_PTrfase_TM_dom"/>
</dbReference>
<keyword evidence="4 12" id="KW-0808">Transferase</keyword>